<dbReference type="InterPro" id="IPR036575">
    <property type="entry name" value="TFIIS_cen_dom_sf"/>
</dbReference>
<dbReference type="Pfam" id="PF07533">
    <property type="entry name" value="BRK"/>
    <property type="match status" value="1"/>
</dbReference>
<dbReference type="SMART" id="SM00510">
    <property type="entry name" value="TFS2M"/>
    <property type="match status" value="1"/>
</dbReference>
<feature type="domain" description="TFIIS central" evidence="6">
    <location>
        <begin position="490"/>
        <end position="608"/>
    </location>
</feature>
<dbReference type="InterPro" id="IPR012921">
    <property type="entry name" value="SPOC_C"/>
</dbReference>
<feature type="compositionally biased region" description="Basic and acidic residues" evidence="5">
    <location>
        <begin position="457"/>
        <end position="470"/>
    </location>
</feature>
<evidence type="ECO:0000313" key="8">
    <source>
        <dbReference type="WBParaSite" id="nRc.2.0.1.t26176-RA"/>
    </source>
</evidence>
<dbReference type="AlphaFoldDB" id="A0A915JJD0"/>
<dbReference type="Proteomes" id="UP000887565">
    <property type="component" value="Unplaced"/>
</dbReference>
<dbReference type="Pfam" id="PF07500">
    <property type="entry name" value="TFIIS_M"/>
    <property type="match status" value="1"/>
</dbReference>
<keyword evidence="2" id="KW-0805">Transcription regulation</keyword>
<evidence type="ECO:0000256" key="1">
    <source>
        <dbReference type="ARBA" id="ARBA00004123"/>
    </source>
</evidence>
<dbReference type="PROSITE" id="PS51321">
    <property type="entry name" value="TFIIS_CENTRAL"/>
    <property type="match status" value="1"/>
</dbReference>
<feature type="compositionally biased region" description="Polar residues" evidence="5">
    <location>
        <begin position="750"/>
        <end position="761"/>
    </location>
</feature>
<keyword evidence="4" id="KW-0539">Nucleus</keyword>
<dbReference type="GO" id="GO:0006351">
    <property type="term" value="P:DNA-templated transcription"/>
    <property type="evidence" value="ECO:0007669"/>
    <property type="project" value="InterPro"/>
</dbReference>
<evidence type="ECO:0000256" key="3">
    <source>
        <dbReference type="ARBA" id="ARBA00023163"/>
    </source>
</evidence>
<evidence type="ECO:0000256" key="4">
    <source>
        <dbReference type="ARBA" id="ARBA00023242"/>
    </source>
</evidence>
<dbReference type="WBParaSite" id="nRc.2.0.1.t26176-RA">
    <property type="protein sequence ID" value="nRc.2.0.1.t26176-RA"/>
    <property type="gene ID" value="nRc.2.0.1.g26176"/>
</dbReference>
<dbReference type="SUPFAM" id="SSF160481">
    <property type="entry name" value="BRK domain-like"/>
    <property type="match status" value="1"/>
</dbReference>
<evidence type="ECO:0000313" key="7">
    <source>
        <dbReference type="Proteomes" id="UP000887565"/>
    </source>
</evidence>
<keyword evidence="7" id="KW-1185">Reference proteome</keyword>
<dbReference type="SUPFAM" id="SSF46942">
    <property type="entry name" value="Elongation factor TFIIS domain 2"/>
    <property type="match status" value="1"/>
</dbReference>
<organism evidence="7 8">
    <name type="scientific">Romanomermis culicivorax</name>
    <name type="common">Nematode worm</name>
    <dbReference type="NCBI Taxonomy" id="13658"/>
    <lineage>
        <taxon>Eukaryota</taxon>
        <taxon>Metazoa</taxon>
        <taxon>Ecdysozoa</taxon>
        <taxon>Nematoda</taxon>
        <taxon>Enoplea</taxon>
        <taxon>Dorylaimia</taxon>
        <taxon>Mermithida</taxon>
        <taxon>Mermithoidea</taxon>
        <taxon>Mermithidae</taxon>
        <taxon>Romanomermis</taxon>
    </lineage>
</organism>
<dbReference type="InterPro" id="IPR006576">
    <property type="entry name" value="BRK_domain"/>
</dbReference>
<dbReference type="Gene3D" id="3.40.5.120">
    <property type="match status" value="1"/>
</dbReference>
<accession>A0A915JJD0</accession>
<name>A0A915JJD0_ROMCU</name>
<feature type="compositionally biased region" description="Low complexity" evidence="5">
    <location>
        <begin position="768"/>
        <end position="784"/>
    </location>
</feature>
<feature type="region of interest" description="Disordered" evidence="5">
    <location>
        <begin position="443"/>
        <end position="476"/>
    </location>
</feature>
<protein>
    <submittedName>
        <fullName evidence="8">TFIIS central domain-containing protein</fullName>
    </submittedName>
</protein>
<dbReference type="Pfam" id="PF07744">
    <property type="entry name" value="SPOC"/>
    <property type="match status" value="1"/>
</dbReference>
<dbReference type="InterPro" id="IPR037259">
    <property type="entry name" value="BRK_sf"/>
</dbReference>
<sequence length="1075" mass="121203">MIDQDACTAETWSSIRNSGDICNDVMSHDKDNNDNNTEKTAINKKHPRILGNRSSSIPKNRLTLQTPGPRCTIHVKKFLMDIPLHVTEHSAHNTENDLHENVDRVSVEHLNYNWIGNSSISIDWVLEEILNFTPKSSISDENFLNDKSSSTPINQAWVDECFNCIRLSPILKQINDEAELAAIAAKFLSDSREEFSCMNITETTDELIPRTKSKFVRTSKKLAANINVTRNEDVDINDEISSELPIYCEKCARIIPDDVLKCSGCRNCYHRACCTESKVINQRWPKKMIRPCPIVGDAKGTHVSSSTTPRVLMGSTDIEPSKIKSKKLDRISNSENIQSKITSEEEDRNIEEHRTSSDICLFCRINKADFSKSAYCNTKCLKKTINKLHEHFNYDLDARVAVIDCETRKIMAGSSAPKLKNIPTYLETHRRYFPRVFSALKEEPTEKPTKKKKKVEKQKPKSIDQKKKTDQIQSQTSNASYKVDHVRILVRQHLRDCLFDRLKHCDDILLSKDELNPIAIDIEKAMFVANKEEVHSPSYKQQFKALLVNLKEQHNQGFFRRILNGTLSPHKVATMSGQEMASRENSQWSTLGAKSCALECTDNASTSKVGNLSTVDTPEKSMENTKSLVESRKTTADDVIAATFAEIPNNFDATEKSSKTYTKRRIEDTTMGHKSHLFDLNCKVCAGKMTKKQYQELISTAKRPKMSVVENSTNNPKVNEVPLERSSDYYQNHSRSVDYEESVERRCFSNSMQTAQPSTPENAPFIRSSSSNDNFRQASSSSSSRPVLLSPPVTDSLVLKHHNVWTLIFAPVDDSDINFTHPAILNVDSFVEPSPPSIIRRPTITSPMRNISPFSAGGQRLLPPVARIPPIQSNLPTMPVPETSKNGSEWRQMTPSSSSSSPATQIGIIRMPPVFDSAMFVQGAETGMMSLPPPPMPPPVPDYLKDGHCIRTSNPIDPRLSPRKHLTSTVETSVEPSPPLFDEYVWRGVLDMPGYYRFNSAFVGVSGSFEFLSRELPNHLRIVGRITKETVYDYVENLKGDNTKRMTLSPQMRQDFFVHCVVCTVLKLGQKVCAL</sequence>
<keyword evidence="3" id="KW-0804">Transcription</keyword>
<feature type="region of interest" description="Disordered" evidence="5">
    <location>
        <begin position="750"/>
        <end position="787"/>
    </location>
</feature>
<comment type="subcellular location">
    <subcellularLocation>
        <location evidence="1">Nucleus</location>
    </subcellularLocation>
</comment>
<evidence type="ECO:0000256" key="5">
    <source>
        <dbReference type="SAM" id="MobiDB-lite"/>
    </source>
</evidence>
<feature type="region of interest" description="Disordered" evidence="5">
    <location>
        <begin position="870"/>
        <end position="904"/>
    </location>
</feature>
<dbReference type="PANTHER" id="PTHR11477:SF51">
    <property type="entry name" value="PROTEIN PARTNER OF SNF, ISOFORM B"/>
    <property type="match status" value="1"/>
</dbReference>
<evidence type="ECO:0000256" key="2">
    <source>
        <dbReference type="ARBA" id="ARBA00023015"/>
    </source>
</evidence>
<dbReference type="Gene3D" id="1.10.472.30">
    <property type="entry name" value="Transcription elongation factor S-II, central domain"/>
    <property type="match status" value="1"/>
</dbReference>
<dbReference type="InterPro" id="IPR003618">
    <property type="entry name" value="TFIIS_cen_dom"/>
</dbReference>
<feature type="compositionally biased region" description="Polar residues" evidence="5">
    <location>
        <begin position="883"/>
        <end position="895"/>
    </location>
</feature>
<reference evidence="8" key="1">
    <citation type="submission" date="2022-11" db="UniProtKB">
        <authorList>
            <consortium name="WormBaseParasite"/>
        </authorList>
    </citation>
    <scope>IDENTIFICATION</scope>
</reference>
<proteinExistence type="predicted"/>
<dbReference type="GO" id="GO:0005634">
    <property type="term" value="C:nucleus"/>
    <property type="evidence" value="ECO:0007669"/>
    <property type="project" value="UniProtKB-SubCell"/>
</dbReference>
<feature type="region of interest" description="Disordered" evidence="5">
    <location>
        <begin position="953"/>
        <end position="972"/>
    </location>
</feature>
<dbReference type="PANTHER" id="PTHR11477">
    <property type="entry name" value="TRANSCRIPTION FACTOR S-II ZINC FINGER DOMAIN-CONTAINING PROTEIN"/>
    <property type="match status" value="1"/>
</dbReference>
<evidence type="ECO:0000259" key="6">
    <source>
        <dbReference type="PROSITE" id="PS51321"/>
    </source>
</evidence>